<dbReference type="Proteomes" id="UP000078540">
    <property type="component" value="Unassembled WGS sequence"/>
</dbReference>
<evidence type="ECO:0000256" key="1">
    <source>
        <dbReference type="SAM" id="MobiDB-lite"/>
    </source>
</evidence>
<feature type="region of interest" description="Disordered" evidence="1">
    <location>
        <begin position="126"/>
        <end position="177"/>
    </location>
</feature>
<gene>
    <name evidence="2" type="ORF">ALC53_08511</name>
</gene>
<keyword evidence="3" id="KW-1185">Reference proteome</keyword>
<dbReference type="EMBL" id="KQ976542">
    <property type="protein sequence ID" value="KYM81168.1"/>
    <property type="molecule type" value="Genomic_DNA"/>
</dbReference>
<dbReference type="AlphaFoldDB" id="A0A195B9F5"/>
<evidence type="ECO:0000313" key="2">
    <source>
        <dbReference type="EMBL" id="KYM81168.1"/>
    </source>
</evidence>
<protein>
    <submittedName>
        <fullName evidence="2">Uncharacterized protein</fullName>
    </submittedName>
</protein>
<feature type="compositionally biased region" description="Basic and acidic residues" evidence="1">
    <location>
        <begin position="126"/>
        <end position="153"/>
    </location>
</feature>
<proteinExistence type="predicted"/>
<sequence length="214" mass="24529">MHFAYPNELAAHIKSLTKQYQNQILLIRFAIVSSTRDYDLCTTLSIVNPLSRSENPSLICNIKLGISKETYNGTSDEKPVRSIVSVILLQCYRLTAPTREYRKRVKKRDVCDMSVSRFTSTWEHGSERKGWEEKKKRGNAARDRDGERQERQHVHPTSVESDETLLDSAPGISRGNGGLILRRKFLTSRTFEPGRGEAFKVLSSRRFPDAWSRP</sequence>
<name>A0A195B9F5_9HYME</name>
<reference evidence="2 3" key="1">
    <citation type="submission" date="2015-09" db="EMBL/GenBank/DDBJ databases">
        <title>Atta colombica WGS genome.</title>
        <authorList>
            <person name="Nygaard S."/>
            <person name="Hu H."/>
            <person name="Boomsma J."/>
            <person name="Zhang G."/>
        </authorList>
    </citation>
    <scope>NUCLEOTIDE SEQUENCE [LARGE SCALE GENOMIC DNA]</scope>
    <source>
        <strain evidence="2">Treedump-2</strain>
        <tissue evidence="2">Whole body</tissue>
    </source>
</reference>
<organism evidence="2 3">
    <name type="scientific">Atta colombica</name>
    <dbReference type="NCBI Taxonomy" id="520822"/>
    <lineage>
        <taxon>Eukaryota</taxon>
        <taxon>Metazoa</taxon>
        <taxon>Ecdysozoa</taxon>
        <taxon>Arthropoda</taxon>
        <taxon>Hexapoda</taxon>
        <taxon>Insecta</taxon>
        <taxon>Pterygota</taxon>
        <taxon>Neoptera</taxon>
        <taxon>Endopterygota</taxon>
        <taxon>Hymenoptera</taxon>
        <taxon>Apocrita</taxon>
        <taxon>Aculeata</taxon>
        <taxon>Formicoidea</taxon>
        <taxon>Formicidae</taxon>
        <taxon>Myrmicinae</taxon>
        <taxon>Atta</taxon>
    </lineage>
</organism>
<evidence type="ECO:0000313" key="3">
    <source>
        <dbReference type="Proteomes" id="UP000078540"/>
    </source>
</evidence>
<accession>A0A195B9F5</accession>